<dbReference type="OrthoDB" id="10445823at2759"/>
<dbReference type="SUPFAM" id="SSF52058">
    <property type="entry name" value="L domain-like"/>
    <property type="match status" value="1"/>
</dbReference>
<dbReference type="InterPro" id="IPR032675">
    <property type="entry name" value="LRR_dom_sf"/>
</dbReference>
<dbReference type="RefSeq" id="XP_002546560.1">
    <property type="nucleotide sequence ID" value="XM_002546514.1"/>
</dbReference>
<dbReference type="Gene3D" id="3.80.10.10">
    <property type="entry name" value="Ribonuclease Inhibitor"/>
    <property type="match status" value="1"/>
</dbReference>
<name>C5MIZ5_CANTT</name>
<evidence type="ECO:0000313" key="2">
    <source>
        <dbReference type="Proteomes" id="UP000002037"/>
    </source>
</evidence>
<organism evidence="1 2">
    <name type="scientific">Candida tropicalis (strain ATCC MYA-3404 / T1)</name>
    <name type="common">Yeast</name>
    <dbReference type="NCBI Taxonomy" id="294747"/>
    <lineage>
        <taxon>Eukaryota</taxon>
        <taxon>Fungi</taxon>
        <taxon>Dikarya</taxon>
        <taxon>Ascomycota</taxon>
        <taxon>Saccharomycotina</taxon>
        <taxon>Pichiomycetes</taxon>
        <taxon>Debaryomycetaceae</taxon>
        <taxon>Candida/Lodderomyces clade</taxon>
        <taxon>Candida</taxon>
    </lineage>
</organism>
<dbReference type="Proteomes" id="UP000002037">
    <property type="component" value="Unassembled WGS sequence"/>
</dbReference>
<gene>
    <name evidence="1" type="ORF">CTRG_06038</name>
</gene>
<dbReference type="AlphaFoldDB" id="C5MIZ5"/>
<dbReference type="HOGENOM" id="CLU_613931_0_0_1"/>
<sequence>MIYKSTGNDCLRTRTFISEKLSKVHIGLQVYSEFDAKNDLKYTQIETIDLLIYMIQKYKLQPPSEIMFNRVSQFYECIEKCGEVLQSSSISMCLKYGCQYNTQQEIESFFSPVSTSKYNDYLFKDIRIEGDGVTDIKIRSIPRSVENLQLDLVRVDSVLLTTTFELKSLHFVAIGGGQDNIEVFCNLLPNSIRNLYLDLSYCLTDELLIDFPINVEQLSFKLNHEIAFPYFDVSTLKNLHCLSLENIDIADISYLKFPKSLTRLFLKNANMDEFTRIDELKYIEELSIKEGYLNGGFLFRVEKLKNLREFQYKEVKSDLSSTKTIRNDASIYIPPKLEFLELKSHHLHIESLDFHDSLKFLTLEDVSIEKSKLSLVNAPNLIEASIENTNIKHIQGFENCTQLEFLKFNGVPVFLYRDISNLETNKKDYLRMVNRSLELLQLSGIN</sequence>
<keyword evidence="2" id="KW-1185">Reference proteome</keyword>
<proteinExistence type="predicted"/>
<evidence type="ECO:0000313" key="1">
    <source>
        <dbReference type="EMBL" id="EER30254.1"/>
    </source>
</evidence>
<dbReference type="KEGG" id="ctp:CTRG_06038"/>
<protein>
    <submittedName>
        <fullName evidence="1">Uncharacterized protein</fullName>
    </submittedName>
</protein>
<dbReference type="EMBL" id="GG692405">
    <property type="protein sequence ID" value="EER30254.1"/>
    <property type="molecule type" value="Genomic_DNA"/>
</dbReference>
<accession>C5MIZ5</accession>
<dbReference type="VEuPathDB" id="FungiDB:CTRG_06038"/>
<dbReference type="GeneID" id="8298609"/>
<reference evidence="1 2" key="1">
    <citation type="journal article" date="2009" name="Nature">
        <title>Evolution of pathogenicity and sexual reproduction in eight Candida genomes.</title>
        <authorList>
            <person name="Butler G."/>
            <person name="Rasmussen M.D."/>
            <person name="Lin M.F."/>
            <person name="Santos M.A."/>
            <person name="Sakthikumar S."/>
            <person name="Munro C.A."/>
            <person name="Rheinbay E."/>
            <person name="Grabherr M."/>
            <person name="Forche A."/>
            <person name="Reedy J.L."/>
            <person name="Agrafioti I."/>
            <person name="Arnaud M.B."/>
            <person name="Bates S."/>
            <person name="Brown A.J."/>
            <person name="Brunke S."/>
            <person name="Costanzo M.C."/>
            <person name="Fitzpatrick D.A."/>
            <person name="de Groot P.W."/>
            <person name="Harris D."/>
            <person name="Hoyer L.L."/>
            <person name="Hube B."/>
            <person name="Klis F.M."/>
            <person name="Kodira C."/>
            <person name="Lennard N."/>
            <person name="Logue M.E."/>
            <person name="Martin R."/>
            <person name="Neiman A.M."/>
            <person name="Nikolaou E."/>
            <person name="Quail M.A."/>
            <person name="Quinn J."/>
            <person name="Santos M.C."/>
            <person name="Schmitzberger F.F."/>
            <person name="Sherlock G."/>
            <person name="Shah P."/>
            <person name="Silverstein K.A."/>
            <person name="Skrzypek M.S."/>
            <person name="Soll D."/>
            <person name="Staggs R."/>
            <person name="Stansfield I."/>
            <person name="Stumpf M.P."/>
            <person name="Sudbery P.E."/>
            <person name="Srikantha T."/>
            <person name="Zeng Q."/>
            <person name="Berman J."/>
            <person name="Berriman M."/>
            <person name="Heitman J."/>
            <person name="Gow N.A."/>
            <person name="Lorenz M.C."/>
            <person name="Birren B.W."/>
            <person name="Kellis M."/>
            <person name="Cuomo C.A."/>
        </authorList>
    </citation>
    <scope>NUCLEOTIDE SEQUENCE [LARGE SCALE GENOMIC DNA]</scope>
    <source>
        <strain evidence="2">ATCC MYA-3404 / T1</strain>
    </source>
</reference>